<keyword evidence="6" id="KW-0808">Transferase</keyword>
<evidence type="ECO:0000256" key="17">
    <source>
        <dbReference type="ARBA" id="ARBA00030754"/>
    </source>
</evidence>
<name>A0A3G2YTJ7_9VIRU</name>
<dbReference type="GO" id="GO:0003724">
    <property type="term" value="F:RNA helicase activity"/>
    <property type="evidence" value="ECO:0007669"/>
    <property type="project" value="InterPro"/>
</dbReference>
<keyword evidence="8" id="KW-0235">DNA replication</keyword>
<dbReference type="GO" id="GO:0004519">
    <property type="term" value="F:endonuclease activity"/>
    <property type="evidence" value="ECO:0007669"/>
    <property type="project" value="UniProtKB-KW"/>
</dbReference>
<dbReference type="GO" id="GO:0003723">
    <property type="term" value="F:RNA binding"/>
    <property type="evidence" value="ECO:0007669"/>
    <property type="project" value="InterPro"/>
</dbReference>
<feature type="compositionally biased region" description="Low complexity" evidence="20">
    <location>
        <begin position="331"/>
        <end position="340"/>
    </location>
</feature>
<evidence type="ECO:0000313" key="22">
    <source>
        <dbReference type="EMBL" id="AYP28908.1"/>
    </source>
</evidence>
<dbReference type="GO" id="GO:0042025">
    <property type="term" value="C:host cell nucleus"/>
    <property type="evidence" value="ECO:0007669"/>
    <property type="project" value="UniProtKB-SubCell"/>
</dbReference>
<evidence type="ECO:0000256" key="14">
    <source>
        <dbReference type="ARBA" id="ARBA00023124"/>
    </source>
</evidence>
<feature type="region of interest" description="Disordered" evidence="20">
    <location>
        <begin position="315"/>
        <end position="371"/>
    </location>
</feature>
<keyword evidence="10" id="KW-0479">Metal-binding</keyword>
<comment type="subcellular location">
    <subcellularLocation>
        <location evidence="2">Host nucleus</location>
    </subcellularLocation>
</comment>
<keyword evidence="22" id="KW-0067">ATP-binding</keyword>
<comment type="cofactor">
    <cofactor evidence="1">
        <name>Mn(2+)</name>
        <dbReference type="ChEBI" id="CHEBI:29035"/>
    </cofactor>
</comment>
<keyword evidence="15" id="KW-0238">DNA-binding</keyword>
<evidence type="ECO:0000256" key="4">
    <source>
        <dbReference type="ARBA" id="ARBA00014531"/>
    </source>
</evidence>
<keyword evidence="13" id="KW-0378">Hydrolase</keyword>
<evidence type="ECO:0000256" key="8">
    <source>
        <dbReference type="ARBA" id="ARBA00022705"/>
    </source>
</evidence>
<dbReference type="Proteomes" id="UP000290176">
    <property type="component" value="Segment"/>
</dbReference>
<keyword evidence="22" id="KW-0347">Helicase</keyword>
<evidence type="ECO:0000313" key="23">
    <source>
        <dbReference type="Proteomes" id="UP000290176"/>
    </source>
</evidence>
<protein>
    <recommendedName>
        <fullName evidence="4">Replication-associated protein</fullName>
    </recommendedName>
    <alternativeName>
        <fullName evidence="17">ATP-dependent helicase Rep</fullName>
    </alternativeName>
    <alternativeName>
        <fullName evidence="18">RepP</fullName>
    </alternativeName>
</protein>
<dbReference type="EMBL" id="MK012508">
    <property type="protein sequence ID" value="AYP28908.1"/>
    <property type="molecule type" value="Genomic_DNA"/>
</dbReference>
<accession>A0A3G2YTJ7</accession>
<dbReference type="GO" id="GO:0000166">
    <property type="term" value="F:nucleotide binding"/>
    <property type="evidence" value="ECO:0007669"/>
    <property type="project" value="UniProtKB-KW"/>
</dbReference>
<dbReference type="InterPro" id="IPR049912">
    <property type="entry name" value="CRESS_DNA_REP"/>
</dbReference>
<dbReference type="GO" id="GO:0016779">
    <property type="term" value="F:nucleotidyltransferase activity"/>
    <property type="evidence" value="ECO:0007669"/>
    <property type="project" value="UniProtKB-KW"/>
</dbReference>
<comment type="catalytic activity">
    <reaction evidence="19">
        <text>ATP + H2O = ADP + phosphate + H(+)</text>
        <dbReference type="Rhea" id="RHEA:13065"/>
        <dbReference type="ChEBI" id="CHEBI:15377"/>
        <dbReference type="ChEBI" id="CHEBI:15378"/>
        <dbReference type="ChEBI" id="CHEBI:30616"/>
        <dbReference type="ChEBI" id="CHEBI:43474"/>
        <dbReference type="ChEBI" id="CHEBI:456216"/>
    </reaction>
</comment>
<dbReference type="Gene3D" id="3.40.1310.20">
    <property type="match status" value="1"/>
</dbReference>
<dbReference type="SUPFAM" id="SSF52540">
    <property type="entry name" value="P-loop containing nucleoside triphosphate hydrolases"/>
    <property type="match status" value="1"/>
</dbReference>
<evidence type="ECO:0000259" key="21">
    <source>
        <dbReference type="PROSITE" id="PS52020"/>
    </source>
</evidence>
<evidence type="ECO:0000256" key="18">
    <source>
        <dbReference type="ARBA" id="ARBA00032243"/>
    </source>
</evidence>
<dbReference type="GO" id="GO:0016787">
    <property type="term" value="F:hydrolase activity"/>
    <property type="evidence" value="ECO:0007669"/>
    <property type="project" value="UniProtKB-KW"/>
</dbReference>
<keyword evidence="7" id="KW-0548">Nucleotidyltransferase</keyword>
<dbReference type="Pfam" id="PF02407">
    <property type="entry name" value="Viral_Rep"/>
    <property type="match status" value="1"/>
</dbReference>
<organism evidence="22 23">
    <name type="scientific">Cressdnaviricota sp</name>
    <dbReference type="NCBI Taxonomy" id="2748378"/>
    <lineage>
        <taxon>Viruses</taxon>
        <taxon>Monodnaviria</taxon>
        <taxon>Shotokuvirae</taxon>
        <taxon>Cressdnaviricota</taxon>
    </lineage>
</organism>
<dbReference type="InterPro" id="IPR027417">
    <property type="entry name" value="P-loop_NTPase"/>
</dbReference>
<feature type="region of interest" description="Disordered" evidence="20">
    <location>
        <begin position="106"/>
        <end position="128"/>
    </location>
</feature>
<comment type="similarity">
    <text evidence="3">Belongs to the nanoviruses/circoviruses replication-associated protein family.</text>
</comment>
<evidence type="ECO:0000256" key="12">
    <source>
        <dbReference type="ARBA" id="ARBA00022759"/>
    </source>
</evidence>
<proteinExistence type="inferred from homology"/>
<evidence type="ECO:0000256" key="19">
    <source>
        <dbReference type="ARBA" id="ARBA00049360"/>
    </source>
</evidence>
<feature type="domain" description="CRESS-DNA virus Rep endonuclease" evidence="21">
    <location>
        <begin position="10"/>
        <end position="109"/>
    </location>
</feature>
<dbReference type="GO" id="GO:0003677">
    <property type="term" value="F:DNA binding"/>
    <property type="evidence" value="ECO:0007669"/>
    <property type="project" value="UniProtKB-KW"/>
</dbReference>
<dbReference type="PROSITE" id="PS52020">
    <property type="entry name" value="CRESS_DNA_REP"/>
    <property type="match status" value="1"/>
</dbReference>
<keyword evidence="16" id="KW-0511">Multifunctional enzyme</keyword>
<evidence type="ECO:0000256" key="15">
    <source>
        <dbReference type="ARBA" id="ARBA00023125"/>
    </source>
</evidence>
<dbReference type="GO" id="GO:0006260">
    <property type="term" value="P:DNA replication"/>
    <property type="evidence" value="ECO:0007669"/>
    <property type="project" value="UniProtKB-KW"/>
</dbReference>
<keyword evidence="11" id="KW-0547">Nucleotide-binding</keyword>
<evidence type="ECO:0000256" key="13">
    <source>
        <dbReference type="ARBA" id="ARBA00022801"/>
    </source>
</evidence>
<evidence type="ECO:0000256" key="1">
    <source>
        <dbReference type="ARBA" id="ARBA00001936"/>
    </source>
</evidence>
<dbReference type="Gene3D" id="3.40.50.300">
    <property type="entry name" value="P-loop containing nucleotide triphosphate hydrolases"/>
    <property type="match status" value="1"/>
</dbReference>
<evidence type="ECO:0000256" key="20">
    <source>
        <dbReference type="SAM" id="MobiDB-lite"/>
    </source>
</evidence>
<keyword evidence="5" id="KW-1048">Host nucleus</keyword>
<evidence type="ECO:0000256" key="16">
    <source>
        <dbReference type="ARBA" id="ARBA00023268"/>
    </source>
</evidence>
<evidence type="ECO:0000256" key="10">
    <source>
        <dbReference type="ARBA" id="ARBA00022723"/>
    </source>
</evidence>
<evidence type="ECO:0000256" key="6">
    <source>
        <dbReference type="ARBA" id="ARBA00022679"/>
    </source>
</evidence>
<keyword evidence="23" id="KW-1185">Reference proteome</keyword>
<evidence type="ECO:0000256" key="7">
    <source>
        <dbReference type="ARBA" id="ARBA00022695"/>
    </source>
</evidence>
<evidence type="ECO:0000256" key="11">
    <source>
        <dbReference type="ARBA" id="ARBA00022741"/>
    </source>
</evidence>
<evidence type="ECO:0000256" key="2">
    <source>
        <dbReference type="ARBA" id="ARBA00004147"/>
    </source>
</evidence>
<dbReference type="InterPro" id="IPR000605">
    <property type="entry name" value="Helicase_SF3_ssDNA/RNA_vir"/>
</dbReference>
<keyword evidence="12" id="KW-0255">Endonuclease</keyword>
<dbReference type="Pfam" id="PF00910">
    <property type="entry name" value="RNA_helicase"/>
    <property type="match status" value="1"/>
</dbReference>
<keyword evidence="14" id="KW-0190">Covalent protein-DNA linkage</keyword>
<evidence type="ECO:0000256" key="9">
    <source>
        <dbReference type="ARBA" id="ARBA00022722"/>
    </source>
</evidence>
<evidence type="ECO:0000256" key="3">
    <source>
        <dbReference type="ARBA" id="ARBA00008545"/>
    </source>
</evidence>
<dbReference type="GO" id="GO:0046872">
    <property type="term" value="F:metal ion binding"/>
    <property type="evidence" value="ECO:0007669"/>
    <property type="project" value="UniProtKB-KW"/>
</dbReference>
<reference evidence="22 23" key="1">
    <citation type="submission" date="2018-10" db="EMBL/GenBank/DDBJ databases">
        <title>Uncovering a Universe of Circular DNA Viruses in Animal Metagenomes.</title>
        <authorList>
            <person name="Tisza M."/>
            <person name="Buck C."/>
            <person name="Pastrana D."/>
            <person name="Welch N."/>
            <person name="Peretti A."/>
        </authorList>
    </citation>
    <scope>NUCLEOTIDE SEQUENCE [LARGE SCALE GENOMIC DNA]</scope>
    <source>
        <strain evidence="22">Ctef39</strain>
    </source>
</reference>
<evidence type="ECO:0000256" key="5">
    <source>
        <dbReference type="ARBA" id="ARBA00022562"/>
    </source>
</evidence>
<keyword evidence="9" id="KW-0540">Nuclease</keyword>
<sequence>MPRSGANIDKVKSRHWCWTLNNPEGGAELYDTPEWNLCPIHYMIVGLEFGEEKQTPHHQGYVHWINPRAGSAMRKLLPKAHWEKCLGNETQNFTYCAKDGNLIGEWGDRGTTHDDEEEEPRQGRRSDISAARAMVEEGHSWAHIVRHVTSYSALRVAAEYLTVAEPPRRWKSSVIWIYGPTGTGKTTLATELCQTEPWVSGRTAKWFDGYDAHEDVIFDEFRGDFCTFHELLRFCDALQLRVEVKRGSRQFLAKRIFITSCYPPHLAYNKVGEEILQLGRRIDKIVWIPKQNEMFWKPGTAIGPSDPTTPFIIPVRSHDTGAGGNTEHPLRGGPARAPPSGGLPPAPSPRDDNLAGPIEDDLDSTISEFFE</sequence>